<comment type="caution">
    <text evidence="1">The sequence shown here is derived from an EMBL/GenBank/DDBJ whole genome shotgun (WGS) entry which is preliminary data.</text>
</comment>
<evidence type="ECO:0000313" key="1">
    <source>
        <dbReference type="EMBL" id="KAJ1151862.1"/>
    </source>
</evidence>
<dbReference type="EMBL" id="JANPWB010000009">
    <property type="protein sequence ID" value="KAJ1151862.1"/>
    <property type="molecule type" value="Genomic_DNA"/>
</dbReference>
<sequence>MFWFLGVPRSELCNEEHRGFQSNGRTAGLDGFDIGGPTAVRWGKLIVVLNAKHNGLAAFSLRGPASCNQLFVVPHAQRRR</sequence>
<evidence type="ECO:0000313" key="2">
    <source>
        <dbReference type="Proteomes" id="UP001066276"/>
    </source>
</evidence>
<organism evidence="1 2">
    <name type="scientific">Pleurodeles waltl</name>
    <name type="common">Iberian ribbed newt</name>
    <dbReference type="NCBI Taxonomy" id="8319"/>
    <lineage>
        <taxon>Eukaryota</taxon>
        <taxon>Metazoa</taxon>
        <taxon>Chordata</taxon>
        <taxon>Craniata</taxon>
        <taxon>Vertebrata</taxon>
        <taxon>Euteleostomi</taxon>
        <taxon>Amphibia</taxon>
        <taxon>Batrachia</taxon>
        <taxon>Caudata</taxon>
        <taxon>Salamandroidea</taxon>
        <taxon>Salamandridae</taxon>
        <taxon>Pleurodelinae</taxon>
        <taxon>Pleurodeles</taxon>
    </lineage>
</organism>
<proteinExistence type="predicted"/>
<accession>A0AAV7RJS3</accession>
<name>A0AAV7RJS3_PLEWA</name>
<reference evidence="1" key="1">
    <citation type="journal article" date="2022" name="bioRxiv">
        <title>Sequencing and chromosome-scale assembly of the giantPleurodeles waltlgenome.</title>
        <authorList>
            <person name="Brown T."/>
            <person name="Elewa A."/>
            <person name="Iarovenko S."/>
            <person name="Subramanian E."/>
            <person name="Araus A.J."/>
            <person name="Petzold A."/>
            <person name="Susuki M."/>
            <person name="Suzuki K.-i.T."/>
            <person name="Hayashi T."/>
            <person name="Toyoda A."/>
            <person name="Oliveira C."/>
            <person name="Osipova E."/>
            <person name="Leigh N.D."/>
            <person name="Simon A."/>
            <person name="Yun M.H."/>
        </authorList>
    </citation>
    <scope>NUCLEOTIDE SEQUENCE</scope>
    <source>
        <strain evidence="1">20211129_DDA</strain>
        <tissue evidence="1">Liver</tissue>
    </source>
</reference>
<keyword evidence="2" id="KW-1185">Reference proteome</keyword>
<gene>
    <name evidence="1" type="ORF">NDU88_004641</name>
</gene>
<protein>
    <submittedName>
        <fullName evidence="1">Uncharacterized protein</fullName>
    </submittedName>
</protein>
<dbReference type="AlphaFoldDB" id="A0AAV7RJS3"/>
<dbReference type="Proteomes" id="UP001066276">
    <property type="component" value="Chromosome 5"/>
</dbReference>